<dbReference type="Proteomes" id="UP001151752">
    <property type="component" value="Chromosome 15W"/>
</dbReference>
<accession>A0A9Q0SSP2</accession>
<dbReference type="EMBL" id="JAPFFM010000019">
    <property type="protein sequence ID" value="KAJ6688008.1"/>
    <property type="molecule type" value="Genomic_DNA"/>
</dbReference>
<protein>
    <submittedName>
        <fullName evidence="1">Uncharacterized protein</fullName>
    </submittedName>
</protein>
<keyword evidence="2" id="KW-1185">Reference proteome</keyword>
<organism evidence="1 2">
    <name type="scientific">Salix koriyanagi</name>
    <dbReference type="NCBI Taxonomy" id="2511006"/>
    <lineage>
        <taxon>Eukaryota</taxon>
        <taxon>Viridiplantae</taxon>
        <taxon>Streptophyta</taxon>
        <taxon>Embryophyta</taxon>
        <taxon>Tracheophyta</taxon>
        <taxon>Spermatophyta</taxon>
        <taxon>Magnoliopsida</taxon>
        <taxon>eudicotyledons</taxon>
        <taxon>Gunneridae</taxon>
        <taxon>Pentapetalae</taxon>
        <taxon>rosids</taxon>
        <taxon>fabids</taxon>
        <taxon>Malpighiales</taxon>
        <taxon>Salicaceae</taxon>
        <taxon>Saliceae</taxon>
        <taxon>Salix</taxon>
    </lineage>
</organism>
<reference evidence="1" key="1">
    <citation type="submission" date="2022-11" db="EMBL/GenBank/DDBJ databases">
        <authorList>
            <person name="Hyden B.L."/>
            <person name="Feng K."/>
            <person name="Yates T."/>
            <person name="Jawdy S."/>
            <person name="Smart L.B."/>
            <person name="Muchero W."/>
        </authorList>
    </citation>
    <scope>NUCLEOTIDE SEQUENCE</scope>
    <source>
        <tissue evidence="1">Shoot tip</tissue>
    </source>
</reference>
<proteinExistence type="predicted"/>
<sequence>MCLFHLWKNPMQTL</sequence>
<comment type="caution">
    <text evidence="1">The sequence shown here is derived from an EMBL/GenBank/DDBJ whole genome shotgun (WGS) entry which is preliminary data.</text>
</comment>
<reference evidence="1" key="2">
    <citation type="journal article" date="2023" name="Int. J. Mol. Sci.">
        <title>De Novo Assembly and Annotation of 11 Diverse Shrub Willow (Salix) Genomes Reveals Novel Gene Organization in Sex-Linked Regions.</title>
        <authorList>
            <person name="Hyden B."/>
            <person name="Feng K."/>
            <person name="Yates T.B."/>
            <person name="Jawdy S."/>
            <person name="Cereghino C."/>
            <person name="Smart L.B."/>
            <person name="Muchero W."/>
        </authorList>
    </citation>
    <scope>NUCLEOTIDE SEQUENCE</scope>
    <source>
        <tissue evidence="1">Shoot tip</tissue>
    </source>
</reference>
<name>A0A9Q0SSP2_9ROSI</name>
<evidence type="ECO:0000313" key="2">
    <source>
        <dbReference type="Proteomes" id="UP001151752"/>
    </source>
</evidence>
<evidence type="ECO:0000313" key="1">
    <source>
        <dbReference type="EMBL" id="KAJ6688008.1"/>
    </source>
</evidence>
<gene>
    <name evidence="1" type="ORF">OIU74_016668</name>
</gene>
<feature type="non-terminal residue" evidence="1">
    <location>
        <position position="14"/>
    </location>
</feature>